<keyword evidence="5" id="KW-0488">Methylation</keyword>
<evidence type="ECO:0000256" key="6">
    <source>
        <dbReference type="ARBA" id="ARBA00022519"/>
    </source>
</evidence>
<evidence type="ECO:0000256" key="11">
    <source>
        <dbReference type="SAM" id="Phobius"/>
    </source>
</evidence>
<dbReference type="Gene3D" id="3.30.700.10">
    <property type="entry name" value="Glycoprotein, Type 4 Pilin"/>
    <property type="match status" value="1"/>
</dbReference>
<organism evidence="13 14">
    <name type="scientific">Ramlibacter pinisoli</name>
    <dbReference type="NCBI Taxonomy" id="2682844"/>
    <lineage>
        <taxon>Bacteria</taxon>
        <taxon>Pseudomonadati</taxon>
        <taxon>Pseudomonadota</taxon>
        <taxon>Betaproteobacteria</taxon>
        <taxon>Burkholderiales</taxon>
        <taxon>Comamonadaceae</taxon>
        <taxon>Ramlibacter</taxon>
    </lineage>
</organism>
<dbReference type="GO" id="GO:0015628">
    <property type="term" value="P:protein secretion by the type II secretion system"/>
    <property type="evidence" value="ECO:0007669"/>
    <property type="project" value="InterPro"/>
</dbReference>
<gene>
    <name evidence="13" type="primary">gspG</name>
    <name evidence="13" type="ORF">GON04_20230</name>
</gene>
<evidence type="ECO:0000256" key="8">
    <source>
        <dbReference type="ARBA" id="ARBA00022989"/>
    </source>
</evidence>
<evidence type="ECO:0000313" key="13">
    <source>
        <dbReference type="EMBL" id="MVQ31796.1"/>
    </source>
</evidence>
<dbReference type="PRINTS" id="PR00813">
    <property type="entry name" value="BCTERIALGSPG"/>
</dbReference>
<protein>
    <recommendedName>
        <fullName evidence="3">Type II secretion system core protein G</fullName>
    </recommendedName>
</protein>
<feature type="transmembrane region" description="Helical" evidence="11">
    <location>
        <begin position="21"/>
        <end position="45"/>
    </location>
</feature>
<proteinExistence type="inferred from homology"/>
<keyword evidence="8 11" id="KW-1133">Transmembrane helix</keyword>
<dbReference type="EMBL" id="WSEL01000009">
    <property type="protein sequence ID" value="MVQ31796.1"/>
    <property type="molecule type" value="Genomic_DNA"/>
</dbReference>
<evidence type="ECO:0000256" key="7">
    <source>
        <dbReference type="ARBA" id="ARBA00022692"/>
    </source>
</evidence>
<dbReference type="GO" id="GO:0015627">
    <property type="term" value="C:type II protein secretion system complex"/>
    <property type="evidence" value="ECO:0007669"/>
    <property type="project" value="InterPro"/>
</dbReference>
<keyword evidence="9 11" id="KW-0472">Membrane</keyword>
<dbReference type="InterPro" id="IPR012902">
    <property type="entry name" value="N_methyl_site"/>
</dbReference>
<keyword evidence="7 11" id="KW-0812">Transmembrane</keyword>
<dbReference type="InterPro" id="IPR000983">
    <property type="entry name" value="Bac_GSPG_pilin"/>
</dbReference>
<reference evidence="13 14" key="1">
    <citation type="submission" date="2019-12" db="EMBL/GenBank/DDBJ databases">
        <authorList>
            <person name="Huq M.A."/>
        </authorList>
    </citation>
    <scope>NUCLEOTIDE SEQUENCE [LARGE SCALE GENOMIC DNA]</scope>
    <source>
        <strain evidence="13 14">MAH-25</strain>
    </source>
</reference>
<dbReference type="RefSeq" id="WP_157399807.1">
    <property type="nucleotide sequence ID" value="NZ_WSEL01000009.1"/>
</dbReference>
<evidence type="ECO:0000256" key="10">
    <source>
        <dbReference type="SAM" id="MobiDB-lite"/>
    </source>
</evidence>
<evidence type="ECO:0000256" key="2">
    <source>
        <dbReference type="ARBA" id="ARBA00009984"/>
    </source>
</evidence>
<dbReference type="PROSITE" id="PS00409">
    <property type="entry name" value="PROKAR_NTER_METHYL"/>
    <property type="match status" value="1"/>
</dbReference>
<keyword evidence="14" id="KW-1185">Reference proteome</keyword>
<keyword evidence="6" id="KW-0997">Cell inner membrane</keyword>
<dbReference type="GO" id="GO:0005886">
    <property type="term" value="C:plasma membrane"/>
    <property type="evidence" value="ECO:0007669"/>
    <property type="project" value="UniProtKB-SubCell"/>
</dbReference>
<dbReference type="PANTHER" id="PTHR30093">
    <property type="entry name" value="GENERAL SECRETION PATHWAY PROTEIN G"/>
    <property type="match status" value="1"/>
</dbReference>
<evidence type="ECO:0000256" key="9">
    <source>
        <dbReference type="ARBA" id="ARBA00023136"/>
    </source>
</evidence>
<comment type="caution">
    <text evidence="13">The sequence shown here is derived from an EMBL/GenBank/DDBJ whole genome shotgun (WGS) entry which is preliminary data.</text>
</comment>
<dbReference type="InterPro" id="IPR013545">
    <property type="entry name" value="T2SS_protein-GspG_C"/>
</dbReference>
<dbReference type="Proteomes" id="UP000469385">
    <property type="component" value="Unassembled WGS sequence"/>
</dbReference>
<evidence type="ECO:0000256" key="4">
    <source>
        <dbReference type="ARBA" id="ARBA00022475"/>
    </source>
</evidence>
<dbReference type="NCBIfam" id="TIGR01710">
    <property type="entry name" value="typeII_sec_gspG"/>
    <property type="match status" value="1"/>
</dbReference>
<comment type="similarity">
    <text evidence="2">Belongs to the GSP G family.</text>
</comment>
<evidence type="ECO:0000256" key="3">
    <source>
        <dbReference type="ARBA" id="ARBA00020042"/>
    </source>
</evidence>
<dbReference type="Pfam" id="PF07963">
    <property type="entry name" value="N_methyl"/>
    <property type="match status" value="1"/>
</dbReference>
<evidence type="ECO:0000256" key="5">
    <source>
        <dbReference type="ARBA" id="ARBA00022481"/>
    </source>
</evidence>
<sequence length="148" mass="16110">MLPHKSFSHRSRPARARRSGFTLLELLVVLVVLGLLISIVGPRYFNQLGKSESKAAQTQIASIAKALDLYRIDVGRYPTTEQGLVALSTAPSSEAKWRGPYLQKAVPPDPWGRPYIYKSPGDTGEFDLLSYGKDGSPGGTDDSADVAY</sequence>
<dbReference type="NCBIfam" id="TIGR02532">
    <property type="entry name" value="IV_pilin_GFxxxE"/>
    <property type="match status" value="1"/>
</dbReference>
<feature type="region of interest" description="Disordered" evidence="10">
    <location>
        <begin position="128"/>
        <end position="148"/>
    </location>
</feature>
<evidence type="ECO:0000259" key="12">
    <source>
        <dbReference type="Pfam" id="PF08334"/>
    </source>
</evidence>
<dbReference type="SUPFAM" id="SSF54523">
    <property type="entry name" value="Pili subunits"/>
    <property type="match status" value="1"/>
</dbReference>
<dbReference type="Pfam" id="PF08334">
    <property type="entry name" value="T2SSG"/>
    <property type="match status" value="1"/>
</dbReference>
<accession>A0A6N8J0T2</accession>
<feature type="domain" description="Type II secretion system protein GspG C-terminal" evidence="12">
    <location>
        <begin position="44"/>
        <end position="146"/>
    </location>
</feature>
<dbReference type="AlphaFoldDB" id="A0A6N8J0T2"/>
<evidence type="ECO:0000256" key="1">
    <source>
        <dbReference type="ARBA" id="ARBA00004377"/>
    </source>
</evidence>
<evidence type="ECO:0000313" key="14">
    <source>
        <dbReference type="Proteomes" id="UP000469385"/>
    </source>
</evidence>
<dbReference type="InterPro" id="IPR045584">
    <property type="entry name" value="Pilin-like"/>
</dbReference>
<name>A0A6N8J0T2_9BURK</name>
<dbReference type="InterPro" id="IPR010054">
    <property type="entry name" value="Type2_sec_GspG"/>
</dbReference>
<keyword evidence="4" id="KW-1003">Cell membrane</keyword>
<dbReference type="PANTHER" id="PTHR30093:SF45">
    <property type="entry name" value="TYPE II SECRETION SYSTEM CORE PROTEIN G"/>
    <property type="match status" value="1"/>
</dbReference>
<comment type="subcellular location">
    <subcellularLocation>
        <location evidence="1">Cell inner membrane</location>
        <topology evidence="1">Single-pass membrane protein</topology>
    </subcellularLocation>
</comment>